<dbReference type="OrthoDB" id="7553448at2759"/>
<evidence type="ECO:0000259" key="2">
    <source>
        <dbReference type="PROSITE" id="PS50175"/>
    </source>
</evidence>
<dbReference type="GO" id="GO:0071897">
    <property type="term" value="P:DNA biosynthetic process"/>
    <property type="evidence" value="ECO:0007669"/>
    <property type="project" value="UniProtKB-ARBA"/>
</dbReference>
<feature type="domain" description="Peptidase A2" evidence="2">
    <location>
        <begin position="192"/>
        <end position="272"/>
    </location>
</feature>
<dbReference type="GO" id="GO:0006508">
    <property type="term" value="P:proteolysis"/>
    <property type="evidence" value="ECO:0007669"/>
    <property type="project" value="InterPro"/>
</dbReference>
<sequence>MSEHLGKQLQLQRSIERHLENFKKIGKGNLTPAKVRSRIQSLKELWAPFFDGHADLLHRIPESSRATLSYFQDNAFDTTLATYHHALDYLTECLEELEPVDCKSKYSCRVCHKRHHSLLHSDSDSGFSATGAVSSDSSSSKDNAAINCSSPQASDSKSEVNSLFAAAKNRSPILLATAWITVRSSSGRTAVVRALLDQGSEMTFISENLAQTLRVKRIRMPISISAVGGINAGTFQNATRIFISPRASLVPSLSTTALILPSVTSYIPKRNADISSISYLSDLPLADTDPTSRDPISLIIGADLYNEIILDGVRKGGIGQPIAQNSIFGWVISGPFSSVAFPEQSSAKVPRISTHHICSLSLEKELRRFWEIEELPQRSALTQEEKDCEEHFRSTHSRNSEGQYVVRLPFKKGPPIEIGESRVQAEKMLNSLTRRLRDKPEVMKDYHNFLDEYDRLGHMRPLSPAQDNEQSVYLPHHGVIREDSVTTRLRVVFNASSVTSNNTSLNDHLHIGPKKQTDISAIIARWRRYKYVYSADIAKMYRQILVDSRDINYQRILWRRSPHDAIIIFLLLTVTYGQACAPFLALAVLEQLTIDEGKHFPLAIPILREHIYIDDAVFGADDKPHIRQIRDQLVALLKRGGFELKKWASNSPSLLDDIDVADHGLAGQKPFAQDEQLKILGIGWNPSKDVFEYRVALSEKVPDTKRTILSAVAKLYDPLGWATPVTIAAKILMQRLWQLNIQWDELLSESVFARWNDIYSRLSALGHVQIPRWNGLGPDAERSEIHGFADASNHAYAAVVYIKVVSSSGKVTISLLV</sequence>
<evidence type="ECO:0000256" key="1">
    <source>
        <dbReference type="SAM" id="MobiDB-lite"/>
    </source>
</evidence>
<feature type="compositionally biased region" description="Polar residues" evidence="1">
    <location>
        <begin position="146"/>
        <end position="156"/>
    </location>
</feature>
<name>A0A6J1QV56_9HYME</name>
<evidence type="ECO:0000313" key="4">
    <source>
        <dbReference type="RefSeq" id="XP_024884796.1"/>
    </source>
</evidence>
<feature type="region of interest" description="Disordered" evidence="1">
    <location>
        <begin position="130"/>
        <end position="156"/>
    </location>
</feature>
<dbReference type="AlphaFoldDB" id="A0A6J1QV56"/>
<keyword evidence="3" id="KW-1185">Reference proteome</keyword>
<organism evidence="3 4">
    <name type="scientific">Temnothorax curvispinosus</name>
    <dbReference type="NCBI Taxonomy" id="300111"/>
    <lineage>
        <taxon>Eukaryota</taxon>
        <taxon>Metazoa</taxon>
        <taxon>Ecdysozoa</taxon>
        <taxon>Arthropoda</taxon>
        <taxon>Hexapoda</taxon>
        <taxon>Insecta</taxon>
        <taxon>Pterygota</taxon>
        <taxon>Neoptera</taxon>
        <taxon>Endopterygota</taxon>
        <taxon>Hymenoptera</taxon>
        <taxon>Apocrita</taxon>
        <taxon>Aculeata</taxon>
        <taxon>Formicoidea</taxon>
        <taxon>Formicidae</taxon>
        <taxon>Myrmicinae</taxon>
        <taxon>Temnothorax</taxon>
    </lineage>
</organism>
<dbReference type="SUPFAM" id="SSF56672">
    <property type="entry name" value="DNA/RNA polymerases"/>
    <property type="match status" value="1"/>
</dbReference>
<dbReference type="InterPro" id="IPR001995">
    <property type="entry name" value="Peptidase_A2_cat"/>
</dbReference>
<evidence type="ECO:0000313" key="3">
    <source>
        <dbReference type="Proteomes" id="UP000504618"/>
    </source>
</evidence>
<dbReference type="GO" id="GO:0004190">
    <property type="term" value="F:aspartic-type endopeptidase activity"/>
    <property type="evidence" value="ECO:0007669"/>
    <property type="project" value="InterPro"/>
</dbReference>
<dbReference type="PANTHER" id="PTHR47331:SF5">
    <property type="entry name" value="RIBONUCLEASE H"/>
    <property type="match status" value="1"/>
</dbReference>
<protein>
    <submittedName>
        <fullName evidence="4">Uncharacterized protein LOC112462932</fullName>
    </submittedName>
</protein>
<dbReference type="InterPro" id="IPR008042">
    <property type="entry name" value="Retrotrans_Pao"/>
</dbReference>
<accession>A0A6J1QV56</accession>
<dbReference type="InterPro" id="IPR043502">
    <property type="entry name" value="DNA/RNA_pol_sf"/>
</dbReference>
<dbReference type="PANTHER" id="PTHR47331">
    <property type="entry name" value="PHD-TYPE DOMAIN-CONTAINING PROTEIN"/>
    <property type="match status" value="1"/>
</dbReference>
<dbReference type="Proteomes" id="UP000504618">
    <property type="component" value="Unplaced"/>
</dbReference>
<gene>
    <name evidence="4" type="primary">LOC112462932</name>
</gene>
<feature type="non-terminal residue" evidence="4">
    <location>
        <position position="817"/>
    </location>
</feature>
<dbReference type="Pfam" id="PF05380">
    <property type="entry name" value="Peptidase_A17"/>
    <property type="match status" value="1"/>
</dbReference>
<reference evidence="4" key="1">
    <citation type="submission" date="2025-08" db="UniProtKB">
        <authorList>
            <consortium name="RefSeq"/>
        </authorList>
    </citation>
    <scope>IDENTIFICATION</scope>
    <source>
        <tissue evidence="4">Whole body</tissue>
    </source>
</reference>
<dbReference type="GeneID" id="112462932"/>
<dbReference type="PROSITE" id="PS50175">
    <property type="entry name" value="ASP_PROT_RETROV"/>
    <property type="match status" value="1"/>
</dbReference>
<proteinExistence type="predicted"/>
<dbReference type="RefSeq" id="XP_024884796.1">
    <property type="nucleotide sequence ID" value="XM_025029028.1"/>
</dbReference>